<gene>
    <name evidence="14" type="ORF">CDD82_6310</name>
</gene>
<dbReference type="GO" id="GO:0000981">
    <property type="term" value="F:DNA-binding transcription factor activity, RNA polymerase II-specific"/>
    <property type="evidence" value="ECO:0007669"/>
    <property type="project" value="TreeGrafter"/>
</dbReference>
<evidence type="ECO:0000256" key="6">
    <source>
        <dbReference type="ARBA" id="ARBA00023159"/>
    </source>
</evidence>
<dbReference type="EMBL" id="NJEU01000064">
    <property type="protein sequence ID" value="PHH82336.1"/>
    <property type="molecule type" value="Genomic_DNA"/>
</dbReference>
<evidence type="ECO:0000256" key="12">
    <source>
        <dbReference type="SAM" id="MobiDB-lite"/>
    </source>
</evidence>
<dbReference type="CDD" id="cd12193">
    <property type="entry name" value="bZIP_GCN4"/>
    <property type="match status" value="1"/>
</dbReference>
<evidence type="ECO:0000259" key="13">
    <source>
        <dbReference type="PROSITE" id="PS50217"/>
    </source>
</evidence>
<keyword evidence="6" id="KW-0010">Activator</keyword>
<dbReference type="PROSITE" id="PS00036">
    <property type="entry name" value="BZIP_BASIC"/>
    <property type="match status" value="1"/>
</dbReference>
<comment type="subcellular location">
    <subcellularLocation>
        <location evidence="1">Nucleus</location>
    </subcellularLocation>
</comment>
<feature type="domain" description="BZIP" evidence="13">
    <location>
        <begin position="179"/>
        <end position="213"/>
    </location>
</feature>
<dbReference type="PROSITE" id="PS50217">
    <property type="entry name" value="BZIP"/>
    <property type="match status" value="1"/>
</dbReference>
<comment type="subunit">
    <text evidence="2">Binds DNA as a dimer.</text>
</comment>
<evidence type="ECO:0000256" key="7">
    <source>
        <dbReference type="ARBA" id="ARBA00023163"/>
    </source>
</evidence>
<dbReference type="GO" id="GO:0005667">
    <property type="term" value="C:transcription regulator complex"/>
    <property type="evidence" value="ECO:0007669"/>
    <property type="project" value="TreeGrafter"/>
</dbReference>
<keyword evidence="7" id="KW-0804">Transcription</keyword>
<dbReference type="Proteomes" id="UP000224854">
    <property type="component" value="Unassembled WGS sequence"/>
</dbReference>
<keyword evidence="8" id="KW-0539">Nucleus</keyword>
<evidence type="ECO:0000256" key="4">
    <source>
        <dbReference type="ARBA" id="ARBA00023015"/>
    </source>
</evidence>
<evidence type="ECO:0000256" key="11">
    <source>
        <dbReference type="SAM" id="Coils"/>
    </source>
</evidence>
<dbReference type="OrthoDB" id="5419235at2759"/>
<feature type="coiled-coil region" evidence="11">
    <location>
        <begin position="184"/>
        <end position="218"/>
    </location>
</feature>
<evidence type="ECO:0000256" key="3">
    <source>
        <dbReference type="ARBA" id="ARBA00022605"/>
    </source>
</evidence>
<evidence type="ECO:0000256" key="1">
    <source>
        <dbReference type="ARBA" id="ARBA00004123"/>
    </source>
</evidence>
<sequence length="226" mass="24504">MMNAADVPLDDSSFNGGAYASFVSPSVPCDVTYTPASLSIASPNELTVSPNDLMIQGLESAPNSTALTDLTSPNINESPEDLDTYCFSGNVESAGIDSPNPWYTLFPDAQPPPAPQSTSDNSPPQELNDGGLRSRRQSNSRSPMIGSLRQSDTSGVGARKRHRVQAPIVVDENDPVAMKRARNTLAARKSRERKLEKLQELEDEISRLQKESDYWKSLAIAHGAKE</sequence>
<dbReference type="GO" id="GO:0001080">
    <property type="term" value="P:nitrogen catabolite activation of transcription from RNA polymerase II promoter"/>
    <property type="evidence" value="ECO:0007669"/>
    <property type="project" value="TreeGrafter"/>
</dbReference>
<protein>
    <recommendedName>
        <fullName evidence="10">Cross-pathway control protein 1</fullName>
    </recommendedName>
</protein>
<keyword evidence="5" id="KW-0238">DNA-binding</keyword>
<evidence type="ECO:0000256" key="2">
    <source>
        <dbReference type="ARBA" id="ARBA00011195"/>
    </source>
</evidence>
<keyword evidence="4" id="KW-0805">Transcription regulation</keyword>
<dbReference type="GO" id="GO:0008652">
    <property type="term" value="P:amino acid biosynthetic process"/>
    <property type="evidence" value="ECO:0007669"/>
    <property type="project" value="UniProtKB-KW"/>
</dbReference>
<proteinExistence type="inferred from homology"/>
<keyword evidence="15" id="KW-1185">Reference proteome</keyword>
<dbReference type="SUPFAM" id="SSF57959">
    <property type="entry name" value="Leucine zipper domain"/>
    <property type="match status" value="1"/>
</dbReference>
<feature type="region of interest" description="Disordered" evidence="12">
    <location>
        <begin position="98"/>
        <end position="165"/>
    </location>
</feature>
<dbReference type="GO" id="GO:0005634">
    <property type="term" value="C:nucleus"/>
    <property type="evidence" value="ECO:0007669"/>
    <property type="project" value="UniProtKB-SubCell"/>
</dbReference>
<comment type="similarity">
    <text evidence="9">Belongs to the bZIP family. GCN4 subfamily.</text>
</comment>
<name>A0A2C5ZQR0_9HYPO</name>
<dbReference type="PANTHER" id="PTHR11462">
    <property type="entry name" value="JUN TRANSCRIPTION FACTOR-RELATED"/>
    <property type="match status" value="1"/>
</dbReference>
<evidence type="ECO:0000313" key="14">
    <source>
        <dbReference type="EMBL" id="PHH82336.1"/>
    </source>
</evidence>
<feature type="compositionally biased region" description="Polar residues" evidence="12">
    <location>
        <begin position="139"/>
        <end position="154"/>
    </location>
</feature>
<evidence type="ECO:0000256" key="5">
    <source>
        <dbReference type="ARBA" id="ARBA00023125"/>
    </source>
</evidence>
<evidence type="ECO:0000256" key="9">
    <source>
        <dbReference type="ARBA" id="ARBA00061302"/>
    </source>
</evidence>
<evidence type="ECO:0000256" key="8">
    <source>
        <dbReference type="ARBA" id="ARBA00023242"/>
    </source>
</evidence>
<keyword evidence="3" id="KW-0028">Amino-acid biosynthesis</keyword>
<dbReference type="GO" id="GO:0000978">
    <property type="term" value="F:RNA polymerase II cis-regulatory region sequence-specific DNA binding"/>
    <property type="evidence" value="ECO:0007669"/>
    <property type="project" value="TreeGrafter"/>
</dbReference>
<dbReference type="GO" id="GO:1903833">
    <property type="term" value="P:positive regulation of cellular response to amino acid starvation"/>
    <property type="evidence" value="ECO:0007669"/>
    <property type="project" value="TreeGrafter"/>
</dbReference>
<accession>A0A2C5ZQR0</accession>
<evidence type="ECO:0000256" key="10">
    <source>
        <dbReference type="ARBA" id="ARBA00073680"/>
    </source>
</evidence>
<dbReference type="InterPro" id="IPR050946">
    <property type="entry name" value="AP-1_TF_bZIP"/>
</dbReference>
<dbReference type="PANTHER" id="PTHR11462:SF35">
    <property type="entry name" value="TRANSCRIPTION FACTOR JRA"/>
    <property type="match status" value="1"/>
</dbReference>
<dbReference type="InterPro" id="IPR004827">
    <property type="entry name" value="bZIP"/>
</dbReference>
<dbReference type="FunFam" id="3.30.160.60:FF:001491">
    <property type="entry name" value="Cross-pathway control protein A"/>
    <property type="match status" value="1"/>
</dbReference>
<keyword evidence="11" id="KW-0175">Coiled coil</keyword>
<dbReference type="AlphaFoldDB" id="A0A2C5ZQR0"/>
<dbReference type="Pfam" id="PF07716">
    <property type="entry name" value="bZIP_2"/>
    <property type="match status" value="1"/>
</dbReference>
<feature type="compositionally biased region" description="Polar residues" evidence="12">
    <location>
        <begin position="116"/>
        <end position="125"/>
    </location>
</feature>
<organism evidence="14 15">
    <name type="scientific">Ophiocordyceps australis</name>
    <dbReference type="NCBI Taxonomy" id="1399860"/>
    <lineage>
        <taxon>Eukaryota</taxon>
        <taxon>Fungi</taxon>
        <taxon>Dikarya</taxon>
        <taxon>Ascomycota</taxon>
        <taxon>Pezizomycotina</taxon>
        <taxon>Sordariomycetes</taxon>
        <taxon>Hypocreomycetidae</taxon>
        <taxon>Hypocreales</taxon>
        <taxon>Ophiocordycipitaceae</taxon>
        <taxon>Ophiocordyceps</taxon>
    </lineage>
</organism>
<dbReference type="InterPro" id="IPR046347">
    <property type="entry name" value="bZIP_sf"/>
</dbReference>
<evidence type="ECO:0000313" key="15">
    <source>
        <dbReference type="Proteomes" id="UP000224854"/>
    </source>
</evidence>
<reference evidence="14 15" key="1">
    <citation type="submission" date="2017-06" db="EMBL/GenBank/DDBJ databases">
        <title>Ant-infecting Ophiocordyceps genomes reveal a high diversity of potential behavioral manipulation genes and a possible major role for enterotoxins.</title>
        <authorList>
            <person name="De Bekker C."/>
            <person name="Evans H.C."/>
            <person name="Brachmann A."/>
            <person name="Hughes D.P."/>
        </authorList>
    </citation>
    <scope>NUCLEOTIDE SEQUENCE [LARGE SCALE GENOMIC DNA]</scope>
    <source>
        <strain evidence="14 15">1348a</strain>
    </source>
</reference>
<dbReference type="Gene3D" id="3.30.160.60">
    <property type="entry name" value="Classic Zinc Finger"/>
    <property type="match status" value="1"/>
</dbReference>
<comment type="caution">
    <text evidence="14">The sequence shown here is derived from an EMBL/GenBank/DDBJ whole genome shotgun (WGS) entry which is preliminary data.</text>
</comment>